<dbReference type="NCBIfam" id="TIGR01080">
    <property type="entry name" value="rplX_A_E"/>
    <property type="match status" value="1"/>
</dbReference>
<dbReference type="SUPFAM" id="SSF50104">
    <property type="entry name" value="Translation proteins SH3-like domain"/>
    <property type="match status" value="1"/>
</dbReference>
<dbReference type="GO" id="GO:0006412">
    <property type="term" value="P:translation"/>
    <property type="evidence" value="ECO:0007669"/>
    <property type="project" value="UniProtKB-UniRule"/>
</dbReference>
<keyword evidence="3 4" id="KW-0687">Ribonucleoprotein</keyword>
<comment type="similarity">
    <text evidence="1 4">Belongs to the universal ribosomal protein uL24 family.</text>
</comment>
<dbReference type="GO" id="GO:0015934">
    <property type="term" value="C:large ribosomal subunit"/>
    <property type="evidence" value="ECO:0007669"/>
    <property type="project" value="UniProtKB-UniRule"/>
</dbReference>
<gene>
    <name evidence="4" type="primary">rpl24</name>
    <name evidence="5" type="ORF">Mpt1_c09500</name>
</gene>
<proteinExistence type="inferred from homology"/>
<dbReference type="CDD" id="cd06089">
    <property type="entry name" value="KOW_RPL26"/>
    <property type="match status" value="1"/>
</dbReference>
<dbReference type="InterPro" id="IPR005756">
    <property type="entry name" value="Ribosomal_uL24_euk/arc"/>
</dbReference>
<dbReference type="OrthoDB" id="10899at2157"/>
<reference evidence="5 6" key="1">
    <citation type="journal article" date="2014" name="Appl. Environ. Microbiol.">
        <title>Comparative Genome Analysis of 'Candidatus Methanoplasma termitum' Indicates a New Mode of Energy Metabolism in the Seventh Order of Methanogens.</title>
        <authorList>
            <person name="Lang K."/>
            <person name="Schuldes J."/>
            <person name="Klingl A."/>
            <person name="Poehlein A."/>
            <person name="Daniel R."/>
            <person name="Brune A."/>
        </authorList>
    </citation>
    <scope>NUCLEOTIDE SEQUENCE [LARGE SCALE GENOMIC DNA]</scope>
    <source>
        <strain evidence="6">Mpt1</strain>
    </source>
</reference>
<comment type="function">
    <text evidence="4">Located at the polypeptide exit tunnel on the outside of the subunit.</text>
</comment>
<dbReference type="InterPro" id="IPR008991">
    <property type="entry name" value="Translation_prot_SH3-like_sf"/>
</dbReference>
<dbReference type="RefSeq" id="WP_048112659.1">
    <property type="nucleotide sequence ID" value="NZ_CP010070.1"/>
</dbReference>
<dbReference type="EMBL" id="CP010070">
    <property type="protein sequence ID" value="AIZ56825.1"/>
    <property type="molecule type" value="Genomic_DNA"/>
</dbReference>
<keyword evidence="2 4" id="KW-0689">Ribosomal protein</keyword>
<dbReference type="PANTHER" id="PTHR11143">
    <property type="entry name" value="60S RIBOSOMAL PROTEIN L26 FAMILY MEMBER"/>
    <property type="match status" value="1"/>
</dbReference>
<dbReference type="Gene3D" id="2.30.30.30">
    <property type="match status" value="1"/>
</dbReference>
<evidence type="ECO:0000256" key="3">
    <source>
        <dbReference type="ARBA" id="ARBA00023274"/>
    </source>
</evidence>
<name>A0A0A7LCA4_9ARCH</name>
<dbReference type="HOGENOM" id="CLU_093240_2_1_2"/>
<evidence type="ECO:0000313" key="5">
    <source>
        <dbReference type="EMBL" id="AIZ56825.1"/>
    </source>
</evidence>
<protein>
    <recommendedName>
        <fullName evidence="4">Large ribosomal subunit protein uL24</fullName>
    </recommendedName>
</protein>
<accession>A0A0A7LCA4</accession>
<keyword evidence="6" id="KW-1185">Reference proteome</keyword>
<comment type="subunit">
    <text evidence="4">Part of the 50S ribosomal subunit.</text>
</comment>
<evidence type="ECO:0000313" key="6">
    <source>
        <dbReference type="Proteomes" id="UP000030787"/>
    </source>
</evidence>
<dbReference type="STRING" id="1577791.Mpt1_c09500"/>
<dbReference type="InterPro" id="IPR014722">
    <property type="entry name" value="Rib_uL2_dom2"/>
</dbReference>
<dbReference type="Pfam" id="PF16906">
    <property type="entry name" value="Ribosomal_L26"/>
    <property type="match status" value="1"/>
</dbReference>
<dbReference type="GO" id="GO:0003735">
    <property type="term" value="F:structural constituent of ribosome"/>
    <property type="evidence" value="ECO:0007669"/>
    <property type="project" value="UniProtKB-UniRule"/>
</dbReference>
<organism evidence="5 6">
    <name type="scientific">Candidatus Methanoplasma termitum</name>
    <dbReference type="NCBI Taxonomy" id="1577791"/>
    <lineage>
        <taxon>Archaea</taxon>
        <taxon>Methanobacteriati</taxon>
        <taxon>Thermoplasmatota</taxon>
        <taxon>Thermoplasmata</taxon>
        <taxon>Methanomassiliicoccales</taxon>
        <taxon>Methanomassiliicoccaceae</taxon>
        <taxon>Candidatus Methanoplasma</taxon>
    </lineage>
</organism>
<dbReference type="KEGG" id="mear:Mpt1_c09500"/>
<dbReference type="AlphaFoldDB" id="A0A0A7LCA4"/>
<comment type="function">
    <text evidence="4">One of two assembly initiator proteins, it binds directly to the 5'-end of the 23S rRNA, where it nucleates assembly of the 50S subunit.</text>
</comment>
<dbReference type="HAMAP" id="MF_01326_A">
    <property type="entry name" value="Ribosomal_uL24_A"/>
    <property type="match status" value="1"/>
</dbReference>
<evidence type="ECO:0000256" key="2">
    <source>
        <dbReference type="ARBA" id="ARBA00022980"/>
    </source>
</evidence>
<sequence length="124" mass="13708">MASSKARVQRKTQANAPLHVKRKMLSAHLSNELRSQYGVRTARVCKGDTVAIIRGDEDVRGTEAKVLEVFVNTGRVSVEGVTINQADGTAIVRPIHASNLIITKLNTEDQWRIDSLSKKKEAEQ</sequence>
<dbReference type="InterPro" id="IPR041988">
    <property type="entry name" value="Ribosomal_uL24_KOW"/>
</dbReference>
<keyword evidence="4" id="KW-0694">RNA-binding</keyword>
<dbReference type="GO" id="GO:0019843">
    <property type="term" value="F:rRNA binding"/>
    <property type="evidence" value="ECO:0007669"/>
    <property type="project" value="UniProtKB-UniRule"/>
</dbReference>
<evidence type="ECO:0000256" key="1">
    <source>
        <dbReference type="ARBA" id="ARBA00010618"/>
    </source>
</evidence>
<keyword evidence="4" id="KW-0699">rRNA-binding</keyword>
<dbReference type="Proteomes" id="UP000030787">
    <property type="component" value="Chromosome"/>
</dbReference>
<evidence type="ECO:0000256" key="4">
    <source>
        <dbReference type="HAMAP-Rule" id="MF_01326"/>
    </source>
</evidence>
<dbReference type="GeneID" id="24818613"/>